<dbReference type="AlphaFoldDB" id="A0A0R0FJN7"/>
<evidence type="ECO:0000313" key="3">
    <source>
        <dbReference type="EnsemblPlants" id="KRH06230"/>
    </source>
</evidence>
<reference evidence="2" key="3">
    <citation type="submission" date="2018-07" db="EMBL/GenBank/DDBJ databases">
        <title>WGS assembly of Glycine max.</title>
        <authorList>
            <person name="Schmutz J."/>
            <person name="Cannon S."/>
            <person name="Schlueter J."/>
            <person name="Ma J."/>
            <person name="Mitros T."/>
            <person name="Nelson W."/>
            <person name="Hyten D."/>
            <person name="Song Q."/>
            <person name="Thelen J."/>
            <person name="Cheng J."/>
            <person name="Xu D."/>
            <person name="Hellsten U."/>
            <person name="May G."/>
            <person name="Yu Y."/>
            <person name="Sakurai T."/>
            <person name="Umezawa T."/>
            <person name="Bhattacharyya M."/>
            <person name="Sandhu D."/>
            <person name="Valliyodan B."/>
            <person name="Lindquist E."/>
            <person name="Peto M."/>
            <person name="Grant D."/>
            <person name="Shu S."/>
            <person name="Goodstein D."/>
            <person name="Barry K."/>
            <person name="Futrell-Griggs M."/>
            <person name="Abernathy B."/>
            <person name="Du J."/>
            <person name="Tian Z."/>
            <person name="Zhu L."/>
            <person name="Gill N."/>
            <person name="Joshi T."/>
            <person name="Libault M."/>
            <person name="Sethuraman A."/>
            <person name="Zhang X."/>
            <person name="Shinozaki K."/>
            <person name="Nguyen H."/>
            <person name="Wing R."/>
            <person name="Cregan P."/>
            <person name="Specht J."/>
            <person name="Grimwood J."/>
            <person name="Rokhsar D."/>
            <person name="Stacey G."/>
            <person name="Shoemaker R."/>
            <person name="Jackson S."/>
        </authorList>
    </citation>
    <scope>NUCLEOTIDE SEQUENCE</scope>
    <source>
        <tissue evidence="2">Callus</tissue>
    </source>
</reference>
<dbReference type="Gramene" id="KRH06230">
    <property type="protein sequence ID" value="KRH06230"/>
    <property type="gene ID" value="GLYMA_16G010700"/>
</dbReference>
<organism evidence="2">
    <name type="scientific">Glycine max</name>
    <name type="common">Soybean</name>
    <name type="synonym">Glycine hispida</name>
    <dbReference type="NCBI Taxonomy" id="3847"/>
    <lineage>
        <taxon>Eukaryota</taxon>
        <taxon>Viridiplantae</taxon>
        <taxon>Streptophyta</taxon>
        <taxon>Embryophyta</taxon>
        <taxon>Tracheophyta</taxon>
        <taxon>Spermatophyta</taxon>
        <taxon>Magnoliopsida</taxon>
        <taxon>eudicotyledons</taxon>
        <taxon>Gunneridae</taxon>
        <taxon>Pentapetalae</taxon>
        <taxon>rosids</taxon>
        <taxon>fabids</taxon>
        <taxon>Fabales</taxon>
        <taxon>Fabaceae</taxon>
        <taxon>Papilionoideae</taxon>
        <taxon>50 kb inversion clade</taxon>
        <taxon>NPAAA clade</taxon>
        <taxon>indigoferoid/millettioid clade</taxon>
        <taxon>Phaseoleae</taxon>
        <taxon>Glycine</taxon>
        <taxon>Glycine subgen. Soja</taxon>
    </lineage>
</organism>
<reference evidence="2 3" key="1">
    <citation type="journal article" date="2010" name="Nature">
        <title>Genome sequence of the palaeopolyploid soybean.</title>
        <authorList>
            <person name="Schmutz J."/>
            <person name="Cannon S.B."/>
            <person name="Schlueter J."/>
            <person name="Ma J."/>
            <person name="Mitros T."/>
            <person name="Nelson W."/>
            <person name="Hyten D.L."/>
            <person name="Song Q."/>
            <person name="Thelen J.J."/>
            <person name="Cheng J."/>
            <person name="Xu D."/>
            <person name="Hellsten U."/>
            <person name="May G.D."/>
            <person name="Yu Y."/>
            <person name="Sakurai T."/>
            <person name="Umezawa T."/>
            <person name="Bhattacharyya M.K."/>
            <person name="Sandhu D."/>
            <person name="Valliyodan B."/>
            <person name="Lindquist E."/>
            <person name="Peto M."/>
            <person name="Grant D."/>
            <person name="Shu S."/>
            <person name="Goodstein D."/>
            <person name="Barry K."/>
            <person name="Futrell-Griggs M."/>
            <person name="Abernathy B."/>
            <person name="Du J."/>
            <person name="Tian Z."/>
            <person name="Zhu L."/>
            <person name="Gill N."/>
            <person name="Joshi T."/>
            <person name="Libault M."/>
            <person name="Sethuraman A."/>
            <person name="Zhang X.-C."/>
            <person name="Shinozaki K."/>
            <person name="Nguyen H.T."/>
            <person name="Wing R.A."/>
            <person name="Cregan P."/>
            <person name="Specht J."/>
            <person name="Grimwood J."/>
            <person name="Rokhsar D."/>
            <person name="Stacey G."/>
            <person name="Shoemaker R.C."/>
            <person name="Jackson S.A."/>
        </authorList>
    </citation>
    <scope>NUCLEOTIDE SEQUENCE [LARGE SCALE GENOMIC DNA]</scope>
    <source>
        <strain evidence="3">cv. Williams 82</strain>
        <tissue evidence="2">Callus</tissue>
    </source>
</reference>
<accession>A0A0R0FJN7</accession>
<protein>
    <submittedName>
        <fullName evidence="2 3">Uncharacterized protein</fullName>
    </submittedName>
</protein>
<dbReference type="Proteomes" id="UP000008827">
    <property type="component" value="Chromosome 16"/>
</dbReference>
<evidence type="ECO:0000313" key="4">
    <source>
        <dbReference type="Proteomes" id="UP000008827"/>
    </source>
</evidence>
<name>A0A0R0FJN7_SOYBN</name>
<reference evidence="3" key="2">
    <citation type="submission" date="2018-02" db="UniProtKB">
        <authorList>
            <consortium name="EnsemblPlants"/>
        </authorList>
    </citation>
    <scope>IDENTIFICATION</scope>
    <source>
        <strain evidence="3">Williams 82</strain>
    </source>
</reference>
<dbReference type="EMBL" id="CM000849">
    <property type="protein sequence ID" value="KRH06230.1"/>
    <property type="molecule type" value="Genomic_DNA"/>
</dbReference>
<evidence type="ECO:0000256" key="1">
    <source>
        <dbReference type="SAM" id="MobiDB-lite"/>
    </source>
</evidence>
<dbReference type="EnsemblPlants" id="KRH06230">
    <property type="protein sequence ID" value="KRH06230"/>
    <property type="gene ID" value="GLYMA_16G010700"/>
</dbReference>
<sequence>MLQIPFIIIKNAIVSPLPNPPHRSDTGTPSSTILRFNPSEDILHKESGSVIEPHAHPRNGDNLVDNGGNPHWDGSNECRQQKRPCSSEIWWCSLGGSYGEPAKASISASQEFLISTTT</sequence>
<evidence type="ECO:0000313" key="2">
    <source>
        <dbReference type="EMBL" id="KRH06230.1"/>
    </source>
</evidence>
<proteinExistence type="predicted"/>
<gene>
    <name evidence="2" type="ORF">GLYMA_16G010700</name>
</gene>
<feature type="region of interest" description="Disordered" evidence="1">
    <location>
        <begin position="53"/>
        <end position="79"/>
    </location>
</feature>
<dbReference type="InParanoid" id="A0A0R0FJN7"/>
<keyword evidence="4" id="KW-1185">Reference proteome</keyword>